<organism evidence="5 6">
    <name type="scientific">Candidatus Nealsonbacteria bacterium RIFCSPLOWO2_01_FULL_43_32</name>
    <dbReference type="NCBI Taxonomy" id="1801672"/>
    <lineage>
        <taxon>Bacteria</taxon>
        <taxon>Candidatus Nealsoniibacteriota</taxon>
    </lineage>
</organism>
<evidence type="ECO:0000313" key="5">
    <source>
        <dbReference type="EMBL" id="OGZ24840.1"/>
    </source>
</evidence>
<dbReference type="Proteomes" id="UP000178647">
    <property type="component" value="Unassembled WGS sequence"/>
</dbReference>
<dbReference type="PROSITE" id="PS51677">
    <property type="entry name" value="NODB"/>
    <property type="match status" value="1"/>
</dbReference>
<dbReference type="InterPro" id="IPR011330">
    <property type="entry name" value="Glyco_hydro/deAcase_b/a-brl"/>
</dbReference>
<evidence type="ECO:0000256" key="3">
    <source>
        <dbReference type="SAM" id="Phobius"/>
    </source>
</evidence>
<feature type="domain" description="NodB homology" evidence="4">
    <location>
        <begin position="83"/>
        <end position="251"/>
    </location>
</feature>
<dbReference type="Gene3D" id="3.20.20.370">
    <property type="entry name" value="Glycoside hydrolase/deacetylase"/>
    <property type="match status" value="1"/>
</dbReference>
<comment type="caution">
    <text evidence="5">The sequence shown here is derived from an EMBL/GenBank/DDBJ whole genome shotgun (WGS) entry which is preliminary data.</text>
</comment>
<accession>A0A1G2EHK0</accession>
<dbReference type="InterPro" id="IPR051398">
    <property type="entry name" value="Polysacch_Deacetylase"/>
</dbReference>
<dbReference type="InterPro" id="IPR002509">
    <property type="entry name" value="NODB_dom"/>
</dbReference>
<dbReference type="GO" id="GO:0005576">
    <property type="term" value="C:extracellular region"/>
    <property type="evidence" value="ECO:0007669"/>
    <property type="project" value="UniProtKB-SubCell"/>
</dbReference>
<dbReference type="PANTHER" id="PTHR34216:SF3">
    <property type="entry name" value="POLY-BETA-1,6-N-ACETYL-D-GLUCOSAMINE N-DEACETYLASE"/>
    <property type="match status" value="1"/>
</dbReference>
<dbReference type="CDD" id="cd10918">
    <property type="entry name" value="CE4_NodB_like_5s_6s"/>
    <property type="match status" value="1"/>
</dbReference>
<sequence>MSLIRNKITRNIKSLALLGLNYLSPGGTAILMYHSVGRNKIFFTVKPEDFQKQMACLSAKGYSVVPLARLAEMIKNKEEFPRKTVVLTFDDSFEDNYSNVFPVLKKYNFPATFFVATDFIGKDQKNESTGIFFKTLSWPQIKEMSESGLIDFEPHTSTHRELTGISLEEAKKEILDSKRAIEEGLGKKCHFFAYPRGKYDEEIIKILKENGFLAAVTVNPGRVRKTSDLLKLPRQSIDSLTYKLQFLHKIL</sequence>
<keyword evidence="2" id="KW-0732">Signal</keyword>
<keyword evidence="3" id="KW-0472">Membrane</keyword>
<gene>
    <name evidence="5" type="ORF">A2896_01610</name>
</gene>
<dbReference type="Pfam" id="PF01522">
    <property type="entry name" value="Polysacc_deac_1"/>
    <property type="match status" value="1"/>
</dbReference>
<dbReference type="SUPFAM" id="SSF88713">
    <property type="entry name" value="Glycoside hydrolase/deacetylase"/>
    <property type="match status" value="1"/>
</dbReference>
<dbReference type="STRING" id="1801672.A2896_01610"/>
<evidence type="ECO:0000256" key="2">
    <source>
        <dbReference type="ARBA" id="ARBA00022729"/>
    </source>
</evidence>
<dbReference type="AlphaFoldDB" id="A0A1G2EHK0"/>
<keyword evidence="3" id="KW-0812">Transmembrane</keyword>
<feature type="transmembrane region" description="Helical" evidence="3">
    <location>
        <begin position="12"/>
        <end position="33"/>
    </location>
</feature>
<evidence type="ECO:0000313" key="6">
    <source>
        <dbReference type="Proteomes" id="UP000178647"/>
    </source>
</evidence>
<dbReference type="GO" id="GO:0016810">
    <property type="term" value="F:hydrolase activity, acting on carbon-nitrogen (but not peptide) bonds"/>
    <property type="evidence" value="ECO:0007669"/>
    <property type="project" value="InterPro"/>
</dbReference>
<dbReference type="GO" id="GO:0005975">
    <property type="term" value="P:carbohydrate metabolic process"/>
    <property type="evidence" value="ECO:0007669"/>
    <property type="project" value="InterPro"/>
</dbReference>
<keyword evidence="3" id="KW-1133">Transmembrane helix</keyword>
<name>A0A1G2EHK0_9BACT</name>
<proteinExistence type="predicted"/>
<dbReference type="EMBL" id="MHMH01000003">
    <property type="protein sequence ID" value="OGZ24840.1"/>
    <property type="molecule type" value="Genomic_DNA"/>
</dbReference>
<evidence type="ECO:0000259" key="4">
    <source>
        <dbReference type="PROSITE" id="PS51677"/>
    </source>
</evidence>
<reference evidence="5 6" key="1">
    <citation type="journal article" date="2016" name="Nat. Commun.">
        <title>Thousands of microbial genomes shed light on interconnected biogeochemical processes in an aquifer system.</title>
        <authorList>
            <person name="Anantharaman K."/>
            <person name="Brown C.T."/>
            <person name="Hug L.A."/>
            <person name="Sharon I."/>
            <person name="Castelle C.J."/>
            <person name="Probst A.J."/>
            <person name="Thomas B.C."/>
            <person name="Singh A."/>
            <person name="Wilkins M.J."/>
            <person name="Karaoz U."/>
            <person name="Brodie E.L."/>
            <person name="Williams K.H."/>
            <person name="Hubbard S.S."/>
            <person name="Banfield J.F."/>
        </authorList>
    </citation>
    <scope>NUCLEOTIDE SEQUENCE [LARGE SCALE GENOMIC DNA]</scope>
</reference>
<evidence type="ECO:0000256" key="1">
    <source>
        <dbReference type="ARBA" id="ARBA00004613"/>
    </source>
</evidence>
<protein>
    <recommendedName>
        <fullName evidence="4">NodB homology domain-containing protein</fullName>
    </recommendedName>
</protein>
<comment type="subcellular location">
    <subcellularLocation>
        <location evidence="1">Secreted</location>
    </subcellularLocation>
</comment>
<dbReference type="PANTHER" id="PTHR34216">
    <property type="match status" value="1"/>
</dbReference>